<proteinExistence type="predicted"/>
<dbReference type="GO" id="GO:0008934">
    <property type="term" value="F:inositol monophosphate 1-phosphatase activity"/>
    <property type="evidence" value="ECO:0007669"/>
    <property type="project" value="TreeGrafter"/>
</dbReference>
<dbReference type="Gene3D" id="3.30.540.10">
    <property type="entry name" value="Fructose-1,6-Bisphosphatase, subunit A, domain 1"/>
    <property type="match status" value="1"/>
</dbReference>
<dbReference type="AlphaFoldDB" id="A0A1T5J8V1"/>
<accession>A0A1T5J8V1</accession>
<dbReference type="EMBL" id="FUZT01000002">
    <property type="protein sequence ID" value="SKC47845.1"/>
    <property type="molecule type" value="Genomic_DNA"/>
</dbReference>
<dbReference type="InterPro" id="IPR000760">
    <property type="entry name" value="Inositol_monophosphatase-like"/>
</dbReference>
<dbReference type="PRINTS" id="PR00378">
    <property type="entry name" value="LIIMPHPHTASE"/>
</dbReference>
<feature type="binding site" evidence="8">
    <location>
        <position position="339"/>
    </location>
    <ligand>
        <name>Mg(2+)</name>
        <dbReference type="ChEBI" id="CHEBI:18420"/>
        <label>1</label>
        <note>catalytic</note>
    </ligand>
</feature>
<dbReference type="UniPathway" id="UPA00823">
    <property type="reaction ID" value="UER00788"/>
</dbReference>
<feature type="binding site" evidence="8">
    <location>
        <position position="359"/>
    </location>
    <ligand>
        <name>Mg(2+)</name>
        <dbReference type="ChEBI" id="CHEBI:18420"/>
        <label>1</label>
        <note>catalytic</note>
    </ligand>
</feature>
<evidence type="ECO:0000256" key="7">
    <source>
        <dbReference type="ARBA" id="ARBA00022842"/>
    </source>
</evidence>
<dbReference type="GO" id="GO:0046854">
    <property type="term" value="P:phosphatidylinositol phosphate biosynthetic process"/>
    <property type="evidence" value="ECO:0007669"/>
    <property type="project" value="InterPro"/>
</dbReference>
<evidence type="ECO:0000256" key="4">
    <source>
        <dbReference type="ARBA" id="ARBA00013106"/>
    </source>
</evidence>
<dbReference type="Proteomes" id="UP000190285">
    <property type="component" value="Unassembled WGS sequence"/>
</dbReference>
<dbReference type="PRINTS" id="PR00377">
    <property type="entry name" value="IMPHPHTASES"/>
</dbReference>
<keyword evidence="5 8" id="KW-0479">Metal-binding</keyword>
<dbReference type="GO" id="GO:0007165">
    <property type="term" value="P:signal transduction"/>
    <property type="evidence" value="ECO:0007669"/>
    <property type="project" value="TreeGrafter"/>
</dbReference>
<evidence type="ECO:0000256" key="6">
    <source>
        <dbReference type="ARBA" id="ARBA00022801"/>
    </source>
</evidence>
<organism evidence="10 11">
    <name type="scientific">Maledivibacter halophilus</name>
    <dbReference type="NCBI Taxonomy" id="36842"/>
    <lineage>
        <taxon>Bacteria</taxon>
        <taxon>Bacillati</taxon>
        <taxon>Bacillota</taxon>
        <taxon>Clostridia</taxon>
        <taxon>Peptostreptococcales</taxon>
        <taxon>Caminicellaceae</taxon>
        <taxon>Maledivibacter</taxon>
    </lineage>
</organism>
<reference evidence="10 11" key="1">
    <citation type="submission" date="2017-02" db="EMBL/GenBank/DDBJ databases">
        <authorList>
            <person name="Peterson S.W."/>
        </authorList>
    </citation>
    <scope>NUCLEOTIDE SEQUENCE [LARGE SCALE GENOMIC DNA]</scope>
    <source>
        <strain evidence="10 11">M1</strain>
    </source>
</reference>
<dbReference type="InterPro" id="IPR020550">
    <property type="entry name" value="Inositol_monophosphatase_CS"/>
</dbReference>
<dbReference type="Gene3D" id="3.20.20.140">
    <property type="entry name" value="Metal-dependent hydrolases"/>
    <property type="match status" value="1"/>
</dbReference>
<dbReference type="PANTHER" id="PTHR20854:SF4">
    <property type="entry name" value="INOSITOL-1-MONOPHOSPHATASE-RELATED"/>
    <property type="match status" value="1"/>
</dbReference>
<evidence type="ECO:0000256" key="3">
    <source>
        <dbReference type="ARBA" id="ARBA00005152"/>
    </source>
</evidence>
<dbReference type="CDD" id="cd01637">
    <property type="entry name" value="IMPase_like"/>
    <property type="match status" value="1"/>
</dbReference>
<evidence type="ECO:0000256" key="2">
    <source>
        <dbReference type="ARBA" id="ARBA00001946"/>
    </source>
</evidence>
<sequence>MKADLHVHTNISDSNYSIEETIQMAKEQGITHLGIVDHDTTLGLKKAIEVGEKYGIKIIPGIEISAYDYKNNRKVHILGYKFDLNAHNIKNLCDPIIKKRHNNSLWQIEKLIENGYKIRLDEVYEKAKYSTCIYKQHIMDVLIEKGYTDKIYSSLYKQLFKGNGICARDIEYIDVFDAVKAIKGDGGIAVLAHPGQLKSYDLIDDLVEIGLDGIELYHEDHTDADHRKILEYQEKYNLILTGGSDYHGDYGSNFKIGDFLTSKEYIKFFDNEIEEALKFIKPIVKQAGEILKEAVKNHISINFKNSDHRDLVTKYDIKIEEFLIEKILNRYPNHGFITEENTKESYVKGKYIWIIDPIDGTTNFINYKKDFAISIALYKDEEPLLGVVYDVIKDDMYVGISNKGAFLNNIPLEILDPNIVLKEAIVDVSLNSISKFRENFEADLVRLTKDIRGHRACGTASLAICRIALGEIHAYLSAKLSLWDYAAASIILGELGGESSFIFEKASHKFHRNKVTFIAACNKEISSQIIEKII</sequence>
<dbReference type="Gene3D" id="1.10.150.650">
    <property type="match status" value="1"/>
</dbReference>
<dbReference type="SUPFAM" id="SSF89550">
    <property type="entry name" value="PHP domain-like"/>
    <property type="match status" value="1"/>
</dbReference>
<dbReference type="STRING" id="36842.SAMN02194393_01010"/>
<dbReference type="Pfam" id="PF00459">
    <property type="entry name" value="Inositol_P"/>
    <property type="match status" value="1"/>
</dbReference>
<dbReference type="InterPro" id="IPR004013">
    <property type="entry name" value="PHP_dom"/>
</dbReference>
<dbReference type="InterPro" id="IPR003141">
    <property type="entry name" value="Pol/His_phosphatase_N"/>
</dbReference>
<dbReference type="PROSITE" id="PS00629">
    <property type="entry name" value="IMP_1"/>
    <property type="match status" value="1"/>
</dbReference>
<dbReference type="FunFam" id="3.30.540.10:FF:000003">
    <property type="entry name" value="Inositol-1-monophosphatase"/>
    <property type="match status" value="1"/>
</dbReference>
<keyword evidence="7 8" id="KW-0460">Magnesium</keyword>
<comment type="pathway">
    <text evidence="3">Polyol metabolism; myo-inositol biosynthesis; myo-inositol from D-glucose 6-phosphate: step 2/2.</text>
</comment>
<evidence type="ECO:0000256" key="5">
    <source>
        <dbReference type="ARBA" id="ARBA00022723"/>
    </source>
</evidence>
<dbReference type="GO" id="GO:0046872">
    <property type="term" value="F:metal ion binding"/>
    <property type="evidence" value="ECO:0007669"/>
    <property type="project" value="UniProtKB-KW"/>
</dbReference>
<protein>
    <recommendedName>
        <fullName evidence="4">inositol-phosphate phosphatase</fullName>
        <ecNumber evidence="4">3.1.3.25</ecNumber>
    </recommendedName>
</protein>
<name>A0A1T5J8V1_9FIRM</name>
<feature type="binding site" evidence="8">
    <location>
        <position position="358"/>
    </location>
    <ligand>
        <name>Mg(2+)</name>
        <dbReference type="ChEBI" id="CHEBI:18420"/>
        <label>1</label>
        <note>catalytic</note>
    </ligand>
</feature>
<dbReference type="SUPFAM" id="SSF56655">
    <property type="entry name" value="Carbohydrate phosphatase"/>
    <property type="match status" value="1"/>
</dbReference>
<comment type="catalytic activity">
    <reaction evidence="1">
        <text>a myo-inositol phosphate + H2O = myo-inositol + phosphate</text>
        <dbReference type="Rhea" id="RHEA:24056"/>
        <dbReference type="ChEBI" id="CHEBI:15377"/>
        <dbReference type="ChEBI" id="CHEBI:17268"/>
        <dbReference type="ChEBI" id="CHEBI:43474"/>
        <dbReference type="ChEBI" id="CHEBI:84139"/>
        <dbReference type="EC" id="3.1.3.25"/>
    </reaction>
</comment>
<dbReference type="InterPro" id="IPR016195">
    <property type="entry name" value="Pol/histidinol_Pase-like"/>
</dbReference>
<dbReference type="GO" id="GO:0006021">
    <property type="term" value="P:inositol biosynthetic process"/>
    <property type="evidence" value="ECO:0007669"/>
    <property type="project" value="UniProtKB-UniPathway"/>
</dbReference>
<dbReference type="PROSITE" id="PS00630">
    <property type="entry name" value="IMP_2"/>
    <property type="match status" value="1"/>
</dbReference>
<dbReference type="Pfam" id="PF02811">
    <property type="entry name" value="PHP"/>
    <property type="match status" value="1"/>
</dbReference>
<feature type="binding site" evidence="8">
    <location>
        <position position="484"/>
    </location>
    <ligand>
        <name>Mg(2+)</name>
        <dbReference type="ChEBI" id="CHEBI:18420"/>
        <label>1</label>
        <note>catalytic</note>
    </ligand>
</feature>
<feature type="domain" description="Polymerase/histidinol phosphatase N-terminal" evidence="9">
    <location>
        <begin position="3"/>
        <end position="68"/>
    </location>
</feature>
<dbReference type="RefSeq" id="WP_079489835.1">
    <property type="nucleotide sequence ID" value="NZ_FUZT01000002.1"/>
</dbReference>
<evidence type="ECO:0000256" key="1">
    <source>
        <dbReference type="ARBA" id="ARBA00001033"/>
    </source>
</evidence>
<dbReference type="SMART" id="SM00481">
    <property type="entry name" value="POLIIIAc"/>
    <property type="match status" value="1"/>
</dbReference>
<feature type="binding site" evidence="8">
    <location>
        <position position="356"/>
    </location>
    <ligand>
        <name>Mg(2+)</name>
        <dbReference type="ChEBI" id="CHEBI:18420"/>
        <label>1</label>
        <note>catalytic</note>
    </ligand>
</feature>
<evidence type="ECO:0000256" key="8">
    <source>
        <dbReference type="PIRSR" id="PIRSR600760-2"/>
    </source>
</evidence>
<dbReference type="CDD" id="cd07438">
    <property type="entry name" value="PHP_HisPPase_AMP"/>
    <property type="match status" value="1"/>
</dbReference>
<evidence type="ECO:0000313" key="10">
    <source>
        <dbReference type="EMBL" id="SKC47845.1"/>
    </source>
</evidence>
<dbReference type="InterPro" id="IPR020552">
    <property type="entry name" value="Inositol_monoPase_Li-sen"/>
</dbReference>
<dbReference type="InterPro" id="IPR020583">
    <property type="entry name" value="Inositol_monoP_metal-BS"/>
</dbReference>
<evidence type="ECO:0000259" key="9">
    <source>
        <dbReference type="SMART" id="SM00481"/>
    </source>
</evidence>
<keyword evidence="11" id="KW-1185">Reference proteome</keyword>
<dbReference type="EC" id="3.1.3.25" evidence="4"/>
<gene>
    <name evidence="10" type="ORF">SAMN02194393_01010</name>
</gene>
<comment type="cofactor">
    <cofactor evidence="2 8">
        <name>Mg(2+)</name>
        <dbReference type="ChEBI" id="CHEBI:18420"/>
    </cofactor>
</comment>
<keyword evidence="6" id="KW-0378">Hydrolase</keyword>
<evidence type="ECO:0000313" key="11">
    <source>
        <dbReference type="Proteomes" id="UP000190285"/>
    </source>
</evidence>
<dbReference type="Gene3D" id="3.40.190.80">
    <property type="match status" value="1"/>
</dbReference>
<dbReference type="PANTHER" id="PTHR20854">
    <property type="entry name" value="INOSITOL MONOPHOSPHATASE"/>
    <property type="match status" value="1"/>
</dbReference>